<reference evidence="1" key="1">
    <citation type="journal article" date="2015" name="Nature">
        <title>Complex archaea that bridge the gap between prokaryotes and eukaryotes.</title>
        <authorList>
            <person name="Spang A."/>
            <person name="Saw J.H."/>
            <person name="Jorgensen S.L."/>
            <person name="Zaremba-Niedzwiedzka K."/>
            <person name="Martijn J."/>
            <person name="Lind A.E."/>
            <person name="van Eijk R."/>
            <person name="Schleper C."/>
            <person name="Guy L."/>
            <person name="Ettema T.J."/>
        </authorList>
    </citation>
    <scope>NUCLEOTIDE SEQUENCE</scope>
</reference>
<dbReference type="InterPro" id="IPR029063">
    <property type="entry name" value="SAM-dependent_MTases_sf"/>
</dbReference>
<feature type="non-terminal residue" evidence="1">
    <location>
        <position position="140"/>
    </location>
</feature>
<dbReference type="EMBL" id="LAZR01039145">
    <property type="protein sequence ID" value="KKL17724.1"/>
    <property type="molecule type" value="Genomic_DNA"/>
</dbReference>
<evidence type="ECO:0008006" key="2">
    <source>
        <dbReference type="Google" id="ProtNLM"/>
    </source>
</evidence>
<dbReference type="PANTHER" id="PTHR43861">
    <property type="entry name" value="TRANS-ACONITATE 2-METHYLTRANSFERASE-RELATED"/>
    <property type="match status" value="1"/>
</dbReference>
<proteinExistence type="predicted"/>
<sequence>MKLGLKDIGMDRLEPENGQGRFLDIGCATGKLLEDMQGRGWQVQGVDLCRESADYGWKKRKVKIFTGTLEQAAFQSGSFNIIHSSHLIEHVPDPRAFIREIKRILLPGGQAIITTPNICGFQARLFSHRWRSAIADHLTL</sequence>
<evidence type="ECO:0000313" key="1">
    <source>
        <dbReference type="EMBL" id="KKL17724.1"/>
    </source>
</evidence>
<protein>
    <recommendedName>
        <fullName evidence="2">Methyltransferase type 11 domain-containing protein</fullName>
    </recommendedName>
</protein>
<gene>
    <name evidence="1" type="ORF">LCGC14_2482680</name>
</gene>
<organism evidence="1">
    <name type="scientific">marine sediment metagenome</name>
    <dbReference type="NCBI Taxonomy" id="412755"/>
    <lineage>
        <taxon>unclassified sequences</taxon>
        <taxon>metagenomes</taxon>
        <taxon>ecological metagenomes</taxon>
    </lineage>
</organism>
<dbReference type="AlphaFoldDB" id="A0A0F9B749"/>
<comment type="caution">
    <text evidence="1">The sequence shown here is derived from an EMBL/GenBank/DDBJ whole genome shotgun (WGS) entry which is preliminary data.</text>
</comment>
<dbReference type="Pfam" id="PF13489">
    <property type="entry name" value="Methyltransf_23"/>
    <property type="match status" value="1"/>
</dbReference>
<dbReference type="SUPFAM" id="SSF53335">
    <property type="entry name" value="S-adenosyl-L-methionine-dependent methyltransferases"/>
    <property type="match status" value="1"/>
</dbReference>
<name>A0A0F9B749_9ZZZZ</name>
<accession>A0A0F9B749</accession>
<dbReference type="CDD" id="cd02440">
    <property type="entry name" value="AdoMet_MTases"/>
    <property type="match status" value="1"/>
</dbReference>
<dbReference type="Gene3D" id="3.40.50.150">
    <property type="entry name" value="Vaccinia Virus protein VP39"/>
    <property type="match status" value="1"/>
</dbReference>